<dbReference type="Gene3D" id="3.30.1310.10">
    <property type="entry name" value="Nucleoid-associated protein YbaB-like domain"/>
    <property type="match status" value="1"/>
</dbReference>
<dbReference type="InterPro" id="IPR036894">
    <property type="entry name" value="YbaB-like_sf"/>
</dbReference>
<dbReference type="EMBL" id="JAAXOT010000001">
    <property type="protein sequence ID" value="NKY54966.1"/>
    <property type="molecule type" value="Genomic_DNA"/>
</dbReference>
<keyword evidence="2" id="KW-1185">Reference proteome</keyword>
<organism evidence="1 2">
    <name type="scientific">Nocardia flavorosea</name>
    <dbReference type="NCBI Taxonomy" id="53429"/>
    <lineage>
        <taxon>Bacteria</taxon>
        <taxon>Bacillati</taxon>
        <taxon>Actinomycetota</taxon>
        <taxon>Actinomycetes</taxon>
        <taxon>Mycobacteriales</taxon>
        <taxon>Nocardiaceae</taxon>
        <taxon>Nocardia</taxon>
    </lineage>
</organism>
<protein>
    <submittedName>
        <fullName evidence="1">YbaB/EbfC family nucleoid-associated protein</fullName>
    </submittedName>
</protein>
<dbReference type="InterPro" id="IPR004401">
    <property type="entry name" value="YbaB/EbfC"/>
</dbReference>
<dbReference type="AlphaFoldDB" id="A0A846Y5Z1"/>
<accession>A0A846Y5Z1</accession>
<comment type="caution">
    <text evidence="1">The sequence shown here is derived from an EMBL/GenBank/DDBJ whole genome shotgun (WGS) entry which is preliminary data.</text>
</comment>
<dbReference type="GO" id="GO:0003677">
    <property type="term" value="F:DNA binding"/>
    <property type="evidence" value="ECO:0007669"/>
    <property type="project" value="InterPro"/>
</dbReference>
<sequence length="195" mass="21198">MMLTMWNGRITEGRSEMEAVLSGLHEQVRRVAEIEQQRAELTVTVATPDMRVTVTVDAQGHLTDLRFSSDISTLSYEDIAAAVISTARRAVVEVGERSAELFEPLNEHRAVMPGLSELFEGFPDVELPFDPSAAPVAAVNHPDVADQEIVPVATTSLVSVDVDEDDLVMEYEDAVELGTDSADADNAAVTDRGWV</sequence>
<evidence type="ECO:0000313" key="2">
    <source>
        <dbReference type="Proteomes" id="UP000570678"/>
    </source>
</evidence>
<dbReference type="SUPFAM" id="SSF82607">
    <property type="entry name" value="YbaB-like"/>
    <property type="match status" value="1"/>
</dbReference>
<proteinExistence type="predicted"/>
<dbReference type="Pfam" id="PF02575">
    <property type="entry name" value="YbaB_DNA_bd"/>
    <property type="match status" value="1"/>
</dbReference>
<dbReference type="Proteomes" id="UP000570678">
    <property type="component" value="Unassembled WGS sequence"/>
</dbReference>
<name>A0A846Y5Z1_9NOCA</name>
<gene>
    <name evidence="1" type="ORF">HGA15_02085</name>
</gene>
<evidence type="ECO:0000313" key="1">
    <source>
        <dbReference type="EMBL" id="NKY54966.1"/>
    </source>
</evidence>
<reference evidence="1 2" key="1">
    <citation type="submission" date="2020-04" db="EMBL/GenBank/DDBJ databases">
        <title>MicrobeNet Type strains.</title>
        <authorList>
            <person name="Nicholson A.C."/>
        </authorList>
    </citation>
    <scope>NUCLEOTIDE SEQUENCE [LARGE SCALE GENOMIC DNA]</scope>
    <source>
        <strain evidence="1 2">JCM 3332</strain>
    </source>
</reference>